<dbReference type="EMBL" id="BOOW01000018">
    <property type="protein sequence ID" value="GII92635.1"/>
    <property type="molecule type" value="Genomic_DNA"/>
</dbReference>
<protein>
    <submittedName>
        <fullName evidence="1">Uncharacterized protein</fullName>
    </submittedName>
</protein>
<accession>A0A919REW8</accession>
<proteinExistence type="predicted"/>
<dbReference type="Proteomes" id="UP000606172">
    <property type="component" value="Unassembled WGS sequence"/>
</dbReference>
<dbReference type="AlphaFoldDB" id="A0A919REW8"/>
<reference evidence="1" key="1">
    <citation type="submission" date="2021-01" db="EMBL/GenBank/DDBJ databases">
        <title>Whole genome shotgun sequence of Sinosporangium siamense NBRC 109515.</title>
        <authorList>
            <person name="Komaki H."/>
            <person name="Tamura T."/>
        </authorList>
    </citation>
    <scope>NUCLEOTIDE SEQUENCE</scope>
    <source>
        <strain evidence="1">NBRC 109515</strain>
    </source>
</reference>
<keyword evidence="2" id="KW-1185">Reference proteome</keyword>
<organism evidence="1 2">
    <name type="scientific">Sinosporangium siamense</name>
    <dbReference type="NCBI Taxonomy" id="1367973"/>
    <lineage>
        <taxon>Bacteria</taxon>
        <taxon>Bacillati</taxon>
        <taxon>Actinomycetota</taxon>
        <taxon>Actinomycetes</taxon>
        <taxon>Streptosporangiales</taxon>
        <taxon>Streptosporangiaceae</taxon>
        <taxon>Sinosporangium</taxon>
    </lineage>
</organism>
<dbReference type="Gene3D" id="3.20.20.80">
    <property type="entry name" value="Glycosidases"/>
    <property type="match status" value="1"/>
</dbReference>
<sequence length="450" mass="50821">MAGIHIHTQDVNDEGVEAIASRIARMDDVEYVFAQVNTIFERNPSPTGTLEHNSVHDVVIGEGLLYTGFDPQEVYPGLYQKVEPDPDRRDILGTLQRSTLNESYTIVPWINVLNGDFLGDLDASCVVDVEGERVGHWLCPNGPHVVEMWARVIAALVERYGWRTIMIDRIRYPDWSGRELEPRSILSCFCDSCLRGFPEAGIDVDDLRRAMREVAGLLVEGRFAEAVTSFRGSPVLASWVEFRQRSVTRMVERLVARTRELSAEVELWLDVWPPCYGWLLGQDLTELTKHGTRLKHFPYHRLGGGADVQGFIDYFAADDEGREEAFRAFLDFFGLPYDLSYRRFKEDGFPLRFVRDENDRVRSLAQEGTRVYSGVQMWNLSPAELVEATREAYGSQADDVIYYCYGWASDDLFGAANGLRPEGNLRPVQGHRPVQGLRSAKGLRSAGGSG</sequence>
<dbReference type="RefSeq" id="WP_204025596.1">
    <property type="nucleotide sequence ID" value="NZ_BOOW01000018.1"/>
</dbReference>
<evidence type="ECO:0000313" key="2">
    <source>
        <dbReference type="Proteomes" id="UP000606172"/>
    </source>
</evidence>
<comment type="caution">
    <text evidence="1">The sequence shown here is derived from an EMBL/GenBank/DDBJ whole genome shotgun (WGS) entry which is preliminary data.</text>
</comment>
<gene>
    <name evidence="1" type="ORF">Ssi02_28660</name>
</gene>
<name>A0A919REW8_9ACTN</name>
<evidence type="ECO:0000313" key="1">
    <source>
        <dbReference type="EMBL" id="GII92635.1"/>
    </source>
</evidence>